<sequence>MSRNMVFSFVIASVSLAWLLTLILPVIAPPSSLPVHYEQTQAQQHAAWISMLFGYGHLTTWRVMLKKLSP</sequence>
<keyword evidence="1" id="KW-0472">Membrane</keyword>
<gene>
    <name evidence="2" type="ORF">AN403_5050</name>
</gene>
<feature type="transmembrane region" description="Helical" evidence="1">
    <location>
        <begin position="46"/>
        <end position="65"/>
    </location>
</feature>
<organism evidence="2 3">
    <name type="scientific">Pseudomonas fluorescens</name>
    <dbReference type="NCBI Taxonomy" id="294"/>
    <lineage>
        <taxon>Bacteria</taxon>
        <taxon>Pseudomonadati</taxon>
        <taxon>Pseudomonadota</taxon>
        <taxon>Gammaproteobacteria</taxon>
        <taxon>Pseudomonadales</taxon>
        <taxon>Pseudomonadaceae</taxon>
        <taxon>Pseudomonas</taxon>
    </lineage>
</organism>
<dbReference type="EMBL" id="LJXB01000059">
    <property type="protein sequence ID" value="KPU61204.1"/>
    <property type="molecule type" value="Genomic_DNA"/>
</dbReference>
<dbReference type="PATRIC" id="fig|294.162.peg.1075"/>
<accession>A0A0P8X541</accession>
<keyword evidence="1" id="KW-1133">Transmembrane helix</keyword>
<evidence type="ECO:0000313" key="2">
    <source>
        <dbReference type="EMBL" id="KPU61204.1"/>
    </source>
</evidence>
<dbReference type="Proteomes" id="UP000050349">
    <property type="component" value="Unassembled WGS sequence"/>
</dbReference>
<protein>
    <submittedName>
        <fullName evidence="2">Putative membrane protein</fullName>
    </submittedName>
</protein>
<reference evidence="2 3" key="1">
    <citation type="submission" date="2015-09" db="EMBL/GenBank/DDBJ databases">
        <authorList>
            <person name="Jackson K.R."/>
            <person name="Lunt B.L."/>
            <person name="Fisher J.N.B."/>
            <person name="Gardner A.V."/>
            <person name="Bailey M.E."/>
            <person name="Deus L.M."/>
            <person name="Earl A.S."/>
            <person name="Gibby P.D."/>
            <person name="Hartmann K.A."/>
            <person name="Liu J.E."/>
            <person name="Manci A.M."/>
            <person name="Nielsen D.A."/>
            <person name="Solomon M.B."/>
            <person name="Breakwell D.P."/>
            <person name="Burnett S.H."/>
            <person name="Grose J.H."/>
        </authorList>
    </citation>
    <scope>NUCLEOTIDE SEQUENCE [LARGE SCALE GENOMIC DNA]</scope>
    <source>
        <strain evidence="2 3">S613</strain>
    </source>
</reference>
<keyword evidence="1" id="KW-0812">Transmembrane</keyword>
<dbReference type="RefSeq" id="WP_196373657.1">
    <property type="nucleotide sequence ID" value="NZ_LJXB01000059.1"/>
</dbReference>
<evidence type="ECO:0000256" key="1">
    <source>
        <dbReference type="SAM" id="Phobius"/>
    </source>
</evidence>
<proteinExistence type="predicted"/>
<name>A0A0P8X541_PSEFL</name>
<evidence type="ECO:0000313" key="3">
    <source>
        <dbReference type="Proteomes" id="UP000050349"/>
    </source>
</evidence>
<dbReference type="AlphaFoldDB" id="A0A0P8X541"/>
<comment type="caution">
    <text evidence="2">The sequence shown here is derived from an EMBL/GenBank/DDBJ whole genome shotgun (WGS) entry which is preliminary data.</text>
</comment>